<name>A0A0F8YUU2_9ZZZZ</name>
<protein>
    <submittedName>
        <fullName evidence="2">Uncharacterized protein</fullName>
    </submittedName>
</protein>
<evidence type="ECO:0000313" key="2">
    <source>
        <dbReference type="EMBL" id="KKK57829.1"/>
    </source>
</evidence>
<feature type="transmembrane region" description="Helical" evidence="1">
    <location>
        <begin position="208"/>
        <end position="226"/>
    </location>
</feature>
<feature type="transmembrane region" description="Helical" evidence="1">
    <location>
        <begin position="12"/>
        <end position="32"/>
    </location>
</feature>
<evidence type="ECO:0000256" key="1">
    <source>
        <dbReference type="SAM" id="Phobius"/>
    </source>
</evidence>
<organism evidence="2">
    <name type="scientific">marine sediment metagenome</name>
    <dbReference type="NCBI Taxonomy" id="412755"/>
    <lineage>
        <taxon>unclassified sequences</taxon>
        <taxon>metagenomes</taxon>
        <taxon>ecological metagenomes</taxon>
    </lineage>
</organism>
<dbReference type="EMBL" id="LAZR01064280">
    <property type="protein sequence ID" value="KKK57829.1"/>
    <property type="molecule type" value="Genomic_DNA"/>
</dbReference>
<feature type="transmembrane region" description="Helical" evidence="1">
    <location>
        <begin position="176"/>
        <end position="196"/>
    </location>
</feature>
<keyword evidence="1" id="KW-0472">Membrane</keyword>
<keyword evidence="1" id="KW-1133">Transmembrane helix</keyword>
<gene>
    <name evidence="2" type="ORF">LCGC14_3050560</name>
</gene>
<reference evidence="2" key="1">
    <citation type="journal article" date="2015" name="Nature">
        <title>Complex archaea that bridge the gap between prokaryotes and eukaryotes.</title>
        <authorList>
            <person name="Spang A."/>
            <person name="Saw J.H."/>
            <person name="Jorgensen S.L."/>
            <person name="Zaremba-Niedzwiedzka K."/>
            <person name="Martijn J."/>
            <person name="Lind A.E."/>
            <person name="van Eijk R."/>
            <person name="Schleper C."/>
            <person name="Guy L."/>
            <person name="Ettema T.J."/>
        </authorList>
    </citation>
    <scope>NUCLEOTIDE SEQUENCE</scope>
</reference>
<sequence>HNFGWNINMKKKALIIFLSIFGLMFALVAYFGTATPGSGDDHSGCHTPTGYSISSTTGATVELNETIPIIFNITATGSNLFIQAIPGAGNNDQFVINPTTARITDGSGNDSDLDPNEITVEFNVTAPADKGYYVLFILAGDNSAGQPGFALIEIGFSVGGAVAPKVNPLDFIFDHLGLYLGMPALILLTLGTILVIINENKFVKVHGILAGGSWILTAINVVAAVIKISPKAWLTGYELIYHLPHIILGSIGLFTGFFSMLFGIAAERKPAKLTGYITLICWWAAFFTGVLLKPGILGLTI</sequence>
<comment type="caution">
    <text evidence="2">The sequence shown here is derived from an EMBL/GenBank/DDBJ whole genome shotgun (WGS) entry which is preliminary data.</text>
</comment>
<accession>A0A0F8YUU2</accession>
<keyword evidence="1" id="KW-0812">Transmembrane</keyword>
<feature type="transmembrane region" description="Helical" evidence="1">
    <location>
        <begin position="273"/>
        <end position="292"/>
    </location>
</feature>
<feature type="transmembrane region" description="Helical" evidence="1">
    <location>
        <begin position="246"/>
        <end position="266"/>
    </location>
</feature>
<feature type="non-terminal residue" evidence="2">
    <location>
        <position position="1"/>
    </location>
</feature>
<proteinExistence type="predicted"/>
<dbReference type="AlphaFoldDB" id="A0A0F8YUU2"/>